<reference evidence="2" key="1">
    <citation type="submission" date="2018-07" db="EMBL/GenBank/DDBJ databases">
        <authorList>
            <person name="Ashton P.M."/>
            <person name="Dallman T."/>
            <person name="Nair S."/>
            <person name="De Pinna E."/>
            <person name="Peters T."/>
            <person name="Grant K."/>
        </authorList>
    </citation>
    <scope>NUCLEOTIDE SEQUENCE</scope>
    <source>
        <strain evidence="2">113077</strain>
    </source>
</reference>
<organism evidence="2">
    <name type="scientific">Salmonella typhimurium</name>
    <dbReference type="NCBI Taxonomy" id="90371"/>
    <lineage>
        <taxon>Bacteria</taxon>
        <taxon>Pseudomonadati</taxon>
        <taxon>Pseudomonadota</taxon>
        <taxon>Gammaproteobacteria</taxon>
        <taxon>Enterobacterales</taxon>
        <taxon>Enterobacteriaceae</taxon>
        <taxon>Salmonella</taxon>
    </lineage>
</organism>
<evidence type="ECO:0000313" key="2">
    <source>
        <dbReference type="EMBL" id="EDA9149537.1"/>
    </source>
</evidence>
<keyword evidence="1" id="KW-0812">Transmembrane</keyword>
<proteinExistence type="predicted"/>
<sequence>MLKLFAKYTSIGVLNTLIHWGVFAFCVYGMHTH</sequence>
<comment type="caution">
    <text evidence="2">The sequence shown here is derived from an EMBL/GenBank/DDBJ whole genome shotgun (WGS) entry which is preliminary data.</text>
</comment>
<gene>
    <name evidence="2" type="ORF">A4O05_14295</name>
</gene>
<keyword evidence="1" id="KW-0472">Membrane</keyword>
<keyword evidence="1" id="KW-1133">Transmembrane helix</keyword>
<dbReference type="AlphaFoldDB" id="A0A626IXA6"/>
<name>A0A626IXA6_SALTM</name>
<dbReference type="EMBL" id="AALLQR010000028">
    <property type="protein sequence ID" value="EDA9149537.1"/>
    <property type="molecule type" value="Genomic_DNA"/>
</dbReference>
<feature type="non-terminal residue" evidence="2">
    <location>
        <position position="33"/>
    </location>
</feature>
<accession>A0A626IXA6</accession>
<evidence type="ECO:0000256" key="1">
    <source>
        <dbReference type="SAM" id="Phobius"/>
    </source>
</evidence>
<protein>
    <submittedName>
        <fullName evidence="2">GtrA family protein</fullName>
    </submittedName>
</protein>
<feature type="transmembrane region" description="Helical" evidence="1">
    <location>
        <begin position="12"/>
        <end position="31"/>
    </location>
</feature>